<dbReference type="PANTHER" id="PTHR43248">
    <property type="entry name" value="2-SUCCINYL-6-HYDROXY-2,4-CYCLOHEXADIENE-1-CARBOXYLATE SYNTHASE"/>
    <property type="match status" value="1"/>
</dbReference>
<dbReference type="Pfam" id="PF00561">
    <property type="entry name" value="Abhydrolase_1"/>
    <property type="match status" value="1"/>
</dbReference>
<evidence type="ECO:0000256" key="1">
    <source>
        <dbReference type="ARBA" id="ARBA00010088"/>
    </source>
</evidence>
<sequence>MDLANILALIASISGPPDMPESFKALASGGADPDYPVTLAPCPGPLGRDEVEGETILCGTVNVPERHADPAGRRIDLFFTVMKARSTYPEPDPVLHLHGGPGYGIVSRIETFSEIFAPLRRTRDIVMFDQRAAALSGRSATCRAAFDASIADVVEGRFSMVTGEGGEMRPSAQLQACVAEIKASGADLSAYNTAENARDAAALMQALGYEGYNLYGISYGTRLALEMLRSRPGPIRAAVIDGVAPLQIPLYDTLAVPLSQVIELTIAGCEADAACNAAYPDFRTDLRATLDRATAGTLTDADGAPLPVEVVLAPFMARNGTYAAPSGLTPYIPALIHELAHIEEGTPVLDRFAAAGGEIGRAPVLDTVRARLTETEEAAVDAAAALAELAADSSAALDTAIDRLRTRLAETDAPLARIFDDEMLRASESLFADGEKLRAALERFARLREAPEGRAALRAFIDETFPPENRERLARLVEAMSERELSAVFRAVEADIGDTLAARVGDLHLWIYACQESIPFNGYEGFRAVSAALPWPEAALVYDGPAREFFAACTAFDAAPRAGFHVPVRSEVPVLSIGSDWDVQTAPGWAALAAETLPNAQTFVIPEAGHGAIAYQPCVADMALAFLTAPGRALDERCVEASRPTFFIPEAHSAVE</sequence>
<evidence type="ECO:0000259" key="5">
    <source>
        <dbReference type="Pfam" id="PF08386"/>
    </source>
</evidence>
<keyword evidence="3 6" id="KW-0378">Hydrolase</keyword>
<dbReference type="InterPro" id="IPR013595">
    <property type="entry name" value="Pept_S33_TAP-like_C"/>
</dbReference>
<dbReference type="InterPro" id="IPR000073">
    <property type="entry name" value="AB_hydrolase_1"/>
</dbReference>
<dbReference type="InterPro" id="IPR029058">
    <property type="entry name" value="AB_hydrolase_fold"/>
</dbReference>
<name>A0A1Y5R903_9RHOB</name>
<dbReference type="GO" id="GO:0004177">
    <property type="term" value="F:aminopeptidase activity"/>
    <property type="evidence" value="ECO:0007669"/>
    <property type="project" value="UniProtKB-KW"/>
</dbReference>
<protein>
    <submittedName>
        <fullName evidence="6">Tripeptidyl aminopeptidase</fullName>
        <ecNumber evidence="6">3.4.14.-</ecNumber>
    </submittedName>
</protein>
<evidence type="ECO:0000256" key="2">
    <source>
        <dbReference type="ARBA" id="ARBA00022729"/>
    </source>
</evidence>
<dbReference type="RefSeq" id="WP_176244054.1">
    <property type="nucleotide sequence ID" value="NZ_FWFQ01000001.1"/>
</dbReference>
<accession>A0A1Y5R903</accession>
<dbReference type="EMBL" id="FWFQ01000001">
    <property type="protein sequence ID" value="SLN11933.1"/>
    <property type="molecule type" value="Genomic_DNA"/>
</dbReference>
<dbReference type="EC" id="3.4.14.-" evidence="6"/>
<dbReference type="SUPFAM" id="SSF53474">
    <property type="entry name" value="alpha/beta-Hydrolases"/>
    <property type="match status" value="1"/>
</dbReference>
<dbReference type="Proteomes" id="UP000193409">
    <property type="component" value="Unassembled WGS sequence"/>
</dbReference>
<dbReference type="InterPro" id="IPR051601">
    <property type="entry name" value="Serine_prot/Carboxylest_S33"/>
</dbReference>
<keyword evidence="2" id="KW-0732">Signal</keyword>
<keyword evidence="6" id="KW-0031">Aminopeptidase</keyword>
<feature type="domain" description="Peptidase S33 tripeptidyl aminopeptidase-like C-terminal" evidence="5">
    <location>
        <begin position="552"/>
        <end position="631"/>
    </location>
</feature>
<evidence type="ECO:0000313" key="7">
    <source>
        <dbReference type="Proteomes" id="UP000193409"/>
    </source>
</evidence>
<dbReference type="Pfam" id="PF08386">
    <property type="entry name" value="Abhydrolase_4"/>
    <property type="match status" value="1"/>
</dbReference>
<reference evidence="6 7" key="1">
    <citation type="submission" date="2017-03" db="EMBL/GenBank/DDBJ databases">
        <authorList>
            <person name="Afonso C.L."/>
            <person name="Miller P.J."/>
            <person name="Scott M.A."/>
            <person name="Spackman E."/>
            <person name="Goraichik I."/>
            <person name="Dimitrov K.M."/>
            <person name="Suarez D.L."/>
            <person name="Swayne D.E."/>
        </authorList>
    </citation>
    <scope>NUCLEOTIDE SEQUENCE [LARGE SCALE GENOMIC DNA]</scope>
    <source>
        <strain evidence="6 7">CECT 7680</strain>
    </source>
</reference>
<gene>
    <name evidence="6" type="primary">tap</name>
    <name evidence="6" type="ORF">PSA7680_00179</name>
</gene>
<comment type="similarity">
    <text evidence="1">Belongs to the peptidase S33 family.</text>
</comment>
<keyword evidence="7" id="KW-1185">Reference proteome</keyword>
<feature type="domain" description="AB hydrolase-1" evidence="4">
    <location>
        <begin position="93"/>
        <end position="243"/>
    </location>
</feature>
<organism evidence="6 7">
    <name type="scientific">Pseudoruegeria aquimaris</name>
    <dbReference type="NCBI Taxonomy" id="393663"/>
    <lineage>
        <taxon>Bacteria</taxon>
        <taxon>Pseudomonadati</taxon>
        <taxon>Pseudomonadota</taxon>
        <taxon>Alphaproteobacteria</taxon>
        <taxon>Rhodobacterales</taxon>
        <taxon>Roseobacteraceae</taxon>
        <taxon>Pseudoruegeria</taxon>
    </lineage>
</organism>
<proteinExistence type="inferred from homology"/>
<evidence type="ECO:0000259" key="4">
    <source>
        <dbReference type="Pfam" id="PF00561"/>
    </source>
</evidence>
<dbReference type="AlphaFoldDB" id="A0A1Y5R903"/>
<dbReference type="PANTHER" id="PTHR43248:SF29">
    <property type="entry name" value="TRIPEPTIDYL AMINOPEPTIDASE"/>
    <property type="match status" value="1"/>
</dbReference>
<keyword evidence="6" id="KW-0645">Protease</keyword>
<evidence type="ECO:0000313" key="6">
    <source>
        <dbReference type="EMBL" id="SLN11933.1"/>
    </source>
</evidence>
<evidence type="ECO:0000256" key="3">
    <source>
        <dbReference type="ARBA" id="ARBA00022801"/>
    </source>
</evidence>
<dbReference type="Gene3D" id="3.40.50.1820">
    <property type="entry name" value="alpha/beta hydrolase"/>
    <property type="match status" value="2"/>
</dbReference>